<comment type="caution">
    <text evidence="6">The sequence shown here is derived from an EMBL/GenBank/DDBJ whole genome shotgun (WGS) entry which is preliminary data.</text>
</comment>
<dbReference type="GO" id="GO:0003677">
    <property type="term" value="F:DNA binding"/>
    <property type="evidence" value="ECO:0007669"/>
    <property type="project" value="UniProtKB-KW"/>
</dbReference>
<sequence length="243" mass="27770">MKHNYYTTNKKFTDIENTVLKYIDNNQTLLKDLTIQKLADETFTSKSTIFRLAKKLGFDGFTDMIYHLSRQQVKTVDGEVDTYIGDLSTSIQKIFIQNEKNLLDFVERTKKDDRSLYIIGTGYSGIIGEYLYKKILGQGELVYYSNGADTNALFLNNLHRISDIICVSKSGETDLVNTKAEIAKEKGIGVISFTHSSDNSLAKLSDIAFTIDDNQFLDRNNINSTQFYSMLLLYLEYLIEKSF</sequence>
<dbReference type="InterPro" id="IPR046348">
    <property type="entry name" value="SIS_dom_sf"/>
</dbReference>
<dbReference type="Pfam" id="PF01380">
    <property type="entry name" value="SIS"/>
    <property type="match status" value="1"/>
</dbReference>
<evidence type="ECO:0000259" key="5">
    <source>
        <dbReference type="PROSITE" id="PS51464"/>
    </source>
</evidence>
<dbReference type="CDD" id="cd05013">
    <property type="entry name" value="SIS_RpiR"/>
    <property type="match status" value="1"/>
</dbReference>
<dbReference type="SUPFAM" id="SSF53697">
    <property type="entry name" value="SIS domain"/>
    <property type="match status" value="1"/>
</dbReference>
<keyword evidence="2" id="KW-0238">DNA-binding</keyword>
<name>A0A839A329_9LACT</name>
<dbReference type="GO" id="GO:0097367">
    <property type="term" value="F:carbohydrate derivative binding"/>
    <property type="evidence" value="ECO:0007669"/>
    <property type="project" value="InterPro"/>
</dbReference>
<dbReference type="InterPro" id="IPR009057">
    <property type="entry name" value="Homeodomain-like_sf"/>
</dbReference>
<dbReference type="Pfam" id="PF01418">
    <property type="entry name" value="HTH_6"/>
    <property type="match status" value="1"/>
</dbReference>
<keyword evidence="1" id="KW-0805">Transcription regulation</keyword>
<dbReference type="PROSITE" id="PS51071">
    <property type="entry name" value="HTH_RPIR"/>
    <property type="match status" value="1"/>
</dbReference>
<dbReference type="RefSeq" id="WP_218930132.1">
    <property type="nucleotide sequence ID" value="NZ_JACAOA010000002.1"/>
</dbReference>
<dbReference type="GO" id="GO:1901135">
    <property type="term" value="P:carbohydrate derivative metabolic process"/>
    <property type="evidence" value="ECO:0007669"/>
    <property type="project" value="InterPro"/>
</dbReference>
<dbReference type="AlphaFoldDB" id="A0A839A329"/>
<dbReference type="PROSITE" id="PS51464">
    <property type="entry name" value="SIS"/>
    <property type="match status" value="1"/>
</dbReference>
<reference evidence="6 7" key="1">
    <citation type="submission" date="2020-06" db="EMBL/GenBank/DDBJ databases">
        <title>Reclassification of Facklamia ignava, Facklamia soureckii and Facklami tabacinasalis as Falseniella iganva gen. nov., comb. nov., Hutsoniella ignava gen. nov., comb. nov., and Ruoffia tabacinasalis gen. nov., comb. nov and description of Ruoffia haltotolerans sp. nov., isolated from hypersaline Inland Sea of Qatar.</title>
        <authorList>
            <person name="Fotedar R."/>
            <person name="Sankaranarayanan K."/>
            <person name="Lawson P."/>
            <person name="Caldwell M."/>
            <person name="Zeyara A."/>
            <person name="Al Malki A."/>
            <person name="Ali M."/>
        </authorList>
    </citation>
    <scope>NUCLEOTIDE SEQUENCE [LARGE SCALE GENOMIC DNA]</scope>
    <source>
        <strain evidence="6 7">INB8</strain>
    </source>
</reference>
<dbReference type="InterPro" id="IPR047640">
    <property type="entry name" value="RpiR-like"/>
</dbReference>
<organism evidence="6 7">
    <name type="scientific">Ruoffia halotolerans</name>
    <dbReference type="NCBI Taxonomy" id="2748684"/>
    <lineage>
        <taxon>Bacteria</taxon>
        <taxon>Bacillati</taxon>
        <taxon>Bacillota</taxon>
        <taxon>Bacilli</taxon>
        <taxon>Lactobacillales</taxon>
        <taxon>Aerococcaceae</taxon>
        <taxon>Ruoffia</taxon>
    </lineage>
</organism>
<dbReference type="InterPro" id="IPR035472">
    <property type="entry name" value="RpiR-like_SIS"/>
</dbReference>
<accession>A0A839A329</accession>
<dbReference type="InterPro" id="IPR001347">
    <property type="entry name" value="SIS_dom"/>
</dbReference>
<dbReference type="Gene3D" id="3.40.50.10490">
    <property type="entry name" value="Glucose-6-phosphate isomerase like protein, domain 1"/>
    <property type="match status" value="1"/>
</dbReference>
<dbReference type="PANTHER" id="PTHR30514">
    <property type="entry name" value="GLUCOKINASE"/>
    <property type="match status" value="1"/>
</dbReference>
<gene>
    <name evidence="6" type="ORF">HW423_01210</name>
</gene>
<keyword evidence="3" id="KW-0804">Transcription</keyword>
<dbReference type="Proteomes" id="UP000571018">
    <property type="component" value="Unassembled WGS sequence"/>
</dbReference>
<feature type="domain" description="SIS" evidence="5">
    <location>
        <begin position="105"/>
        <end position="243"/>
    </location>
</feature>
<protein>
    <submittedName>
        <fullName evidence="6">MurR/RpiR family transcriptional regulator</fullName>
    </submittedName>
</protein>
<evidence type="ECO:0000256" key="2">
    <source>
        <dbReference type="ARBA" id="ARBA00023125"/>
    </source>
</evidence>
<dbReference type="InterPro" id="IPR000281">
    <property type="entry name" value="HTH_RpiR"/>
</dbReference>
<dbReference type="SUPFAM" id="SSF46689">
    <property type="entry name" value="Homeodomain-like"/>
    <property type="match status" value="1"/>
</dbReference>
<dbReference type="EMBL" id="JACAOA010000002">
    <property type="protein sequence ID" value="MBA5728407.1"/>
    <property type="molecule type" value="Genomic_DNA"/>
</dbReference>
<evidence type="ECO:0000256" key="1">
    <source>
        <dbReference type="ARBA" id="ARBA00023015"/>
    </source>
</evidence>
<dbReference type="InterPro" id="IPR036388">
    <property type="entry name" value="WH-like_DNA-bd_sf"/>
</dbReference>
<feature type="domain" description="HTH rpiR-type" evidence="4">
    <location>
        <begin position="1"/>
        <end position="75"/>
    </location>
</feature>
<dbReference type="GO" id="GO:0003700">
    <property type="term" value="F:DNA-binding transcription factor activity"/>
    <property type="evidence" value="ECO:0007669"/>
    <property type="project" value="InterPro"/>
</dbReference>
<evidence type="ECO:0000313" key="7">
    <source>
        <dbReference type="Proteomes" id="UP000571018"/>
    </source>
</evidence>
<keyword evidence="7" id="KW-1185">Reference proteome</keyword>
<evidence type="ECO:0000313" key="6">
    <source>
        <dbReference type="EMBL" id="MBA5728407.1"/>
    </source>
</evidence>
<dbReference type="Gene3D" id="1.10.10.10">
    <property type="entry name" value="Winged helix-like DNA-binding domain superfamily/Winged helix DNA-binding domain"/>
    <property type="match status" value="1"/>
</dbReference>
<dbReference type="PANTHER" id="PTHR30514:SF21">
    <property type="entry name" value="RPIR-FAMILY TRANSCRIPTIONAL REGULATOR"/>
    <property type="match status" value="1"/>
</dbReference>
<proteinExistence type="predicted"/>
<evidence type="ECO:0000256" key="3">
    <source>
        <dbReference type="ARBA" id="ARBA00023163"/>
    </source>
</evidence>
<evidence type="ECO:0000259" key="4">
    <source>
        <dbReference type="PROSITE" id="PS51071"/>
    </source>
</evidence>